<comment type="caution">
    <text evidence="2">The sequence shown here is derived from an EMBL/GenBank/DDBJ whole genome shotgun (WGS) entry which is preliminary data.</text>
</comment>
<gene>
    <name evidence="2" type="ORF">CAMP_LOCUS13817</name>
</gene>
<reference evidence="2" key="1">
    <citation type="submission" date="2022-11" db="EMBL/GenBank/DDBJ databases">
        <authorList>
            <person name="Kikuchi T."/>
        </authorList>
    </citation>
    <scope>NUCLEOTIDE SEQUENCE</scope>
    <source>
        <strain evidence="2">PS1010</strain>
    </source>
</reference>
<evidence type="ECO:0000256" key="1">
    <source>
        <dbReference type="SAM" id="SignalP"/>
    </source>
</evidence>
<proteinExistence type="predicted"/>
<dbReference type="EMBL" id="CANHGI010000005">
    <property type="protein sequence ID" value="CAI5451180.1"/>
    <property type="molecule type" value="Genomic_DNA"/>
</dbReference>
<sequence>MRTYIFVAFFSFLVVGDCLVCETCDGSTCFDRDRWLQESCPPSTQYCYRLSIEGKAFRRGCSDYPCSTLPGVEKNMECRTCSHDRCNNERDHYSSDHGSGLTWKKSASSSGFQLLLISPFLIRSFQHILS</sequence>
<dbReference type="InterPro" id="IPR045860">
    <property type="entry name" value="Snake_toxin-like_sf"/>
</dbReference>
<feature type="chain" id="PRO_5040167809" evidence="1">
    <location>
        <begin position="19"/>
        <end position="130"/>
    </location>
</feature>
<dbReference type="Proteomes" id="UP001152747">
    <property type="component" value="Unassembled WGS sequence"/>
</dbReference>
<dbReference type="OrthoDB" id="5837659at2759"/>
<evidence type="ECO:0000313" key="3">
    <source>
        <dbReference type="Proteomes" id="UP001152747"/>
    </source>
</evidence>
<name>A0A9P1N4Q5_9PELO</name>
<organism evidence="2 3">
    <name type="scientific">Caenorhabditis angaria</name>
    <dbReference type="NCBI Taxonomy" id="860376"/>
    <lineage>
        <taxon>Eukaryota</taxon>
        <taxon>Metazoa</taxon>
        <taxon>Ecdysozoa</taxon>
        <taxon>Nematoda</taxon>
        <taxon>Chromadorea</taxon>
        <taxon>Rhabditida</taxon>
        <taxon>Rhabditina</taxon>
        <taxon>Rhabditomorpha</taxon>
        <taxon>Rhabditoidea</taxon>
        <taxon>Rhabditidae</taxon>
        <taxon>Peloderinae</taxon>
        <taxon>Caenorhabditis</taxon>
    </lineage>
</organism>
<dbReference type="SUPFAM" id="SSF57302">
    <property type="entry name" value="Snake toxin-like"/>
    <property type="match status" value="1"/>
</dbReference>
<feature type="signal peptide" evidence="1">
    <location>
        <begin position="1"/>
        <end position="18"/>
    </location>
</feature>
<accession>A0A9P1N4Q5</accession>
<protein>
    <submittedName>
        <fullName evidence="2">Uncharacterized protein</fullName>
    </submittedName>
</protein>
<evidence type="ECO:0000313" key="2">
    <source>
        <dbReference type="EMBL" id="CAI5451180.1"/>
    </source>
</evidence>
<dbReference type="AlphaFoldDB" id="A0A9P1N4Q5"/>
<keyword evidence="1" id="KW-0732">Signal</keyword>
<keyword evidence="3" id="KW-1185">Reference proteome</keyword>